<evidence type="ECO:0000313" key="2">
    <source>
        <dbReference type="Proteomes" id="UP000797356"/>
    </source>
</evidence>
<dbReference type="GO" id="GO:0030687">
    <property type="term" value="C:preribosome, large subunit precursor"/>
    <property type="evidence" value="ECO:0007669"/>
    <property type="project" value="TreeGrafter"/>
</dbReference>
<dbReference type="EMBL" id="CM017875">
    <property type="protein sequence ID" value="KAG1338310.1"/>
    <property type="molecule type" value="Genomic_DNA"/>
</dbReference>
<sequence>MGLVNGYVEPAHKKTRCSISELAEAVGIPRMLVDIRHESSHRNLPSIRLVRLASIKALDWLKSKYWEPQEKAIPDVRKEIRSRLREMIYYLKTKCAQKSSSKVQGIRVKRSGLLRGCNKLSLQIAGKLLSSKSKGSEKKISKTARIIARLYSAYPTEAASVLLELFYLQAPDFFDSTDMEPSDDSDVGDHWPLTSSVHDLKTIITTLSDKKPRLLLSILKMVLETIEAKESVKHENGQHYFLSPEYQAEIRQLEHLCSVVPWLLAILRALKDAGRIGLINKTMVLSTDRNYVPKVSLAKLLQKCLTLSVAGDKNLIDSVMLLAEMIGNNSLKERLKKLPLLGLKERDSMEDPVLASAETMLSQEEDSLKMAAAKLELVKLQFQNHSNRSTGPVDGNTDTTNMWTVAKSWIPCPIGMLPCSFSSTAVLPVLDKVDDGLESMNVERNNDKAVNDQVTNKSDLDGHAEPWENGSSIKKLKPTLKEQELDFPVIKFPMEGRLLIDGIWKKVSEQELLAIGSNIRIFK</sequence>
<comment type="caution">
    <text evidence="1">The sequence shown here is derived from an EMBL/GenBank/DDBJ whole genome shotgun (WGS) entry which is preliminary data.</text>
</comment>
<dbReference type="InterPro" id="IPR007174">
    <property type="entry name" value="Las1"/>
</dbReference>
<dbReference type="AlphaFoldDB" id="A0A8K0I5J5"/>
<proteinExistence type="predicted"/>
<dbReference type="GO" id="GO:0090730">
    <property type="term" value="C:Las1 complex"/>
    <property type="evidence" value="ECO:0007669"/>
    <property type="project" value="InterPro"/>
</dbReference>
<evidence type="ECO:0000313" key="1">
    <source>
        <dbReference type="EMBL" id="KAG1338310.1"/>
    </source>
</evidence>
<dbReference type="GO" id="GO:0000460">
    <property type="term" value="P:maturation of 5.8S rRNA"/>
    <property type="evidence" value="ECO:0007669"/>
    <property type="project" value="TreeGrafter"/>
</dbReference>
<dbReference type="GO" id="GO:0000470">
    <property type="term" value="P:maturation of LSU-rRNA"/>
    <property type="evidence" value="ECO:0007669"/>
    <property type="project" value="TreeGrafter"/>
</dbReference>
<dbReference type="Proteomes" id="UP000797356">
    <property type="component" value="Chromosome 4"/>
</dbReference>
<dbReference type="PANTHER" id="PTHR15002">
    <property type="entry name" value="RIBOSOMAL BIOGENESIS PROTEIN LAS1L"/>
    <property type="match status" value="1"/>
</dbReference>
<protein>
    <submittedName>
        <fullName evidence="1">Ribosomal biogenesis protein LAS1L</fullName>
    </submittedName>
</protein>
<dbReference type="GO" id="GO:0004519">
    <property type="term" value="F:endonuclease activity"/>
    <property type="evidence" value="ECO:0007669"/>
    <property type="project" value="InterPro"/>
</dbReference>
<dbReference type="Pfam" id="PF04031">
    <property type="entry name" value="Las1"/>
    <property type="match status" value="1"/>
</dbReference>
<keyword evidence="2" id="KW-1185">Reference proteome</keyword>
<reference evidence="1" key="1">
    <citation type="journal article" date="2017" name="Gigascience">
        <title>The genome draft of coconut (Cocos nucifera).</title>
        <authorList>
            <person name="Xiao Y."/>
            <person name="Xu P."/>
            <person name="Fan H."/>
            <person name="Baudouin L."/>
            <person name="Xia W."/>
            <person name="Bocs S."/>
            <person name="Xu J."/>
            <person name="Li Q."/>
            <person name="Guo A."/>
            <person name="Zhou L."/>
            <person name="Li J."/>
            <person name="Wu Y."/>
            <person name="Ma Z."/>
            <person name="Armero A."/>
            <person name="Issali A.E."/>
            <person name="Liu N."/>
            <person name="Peng M."/>
            <person name="Yang Y."/>
        </authorList>
    </citation>
    <scope>NUCLEOTIDE SEQUENCE</scope>
    <source>
        <tissue evidence="1">Spear leaf of Hainan Tall coconut</tissue>
    </source>
</reference>
<dbReference type="OrthoDB" id="10263222at2759"/>
<organism evidence="1 2">
    <name type="scientific">Cocos nucifera</name>
    <name type="common">Coconut palm</name>
    <dbReference type="NCBI Taxonomy" id="13894"/>
    <lineage>
        <taxon>Eukaryota</taxon>
        <taxon>Viridiplantae</taxon>
        <taxon>Streptophyta</taxon>
        <taxon>Embryophyta</taxon>
        <taxon>Tracheophyta</taxon>
        <taxon>Spermatophyta</taxon>
        <taxon>Magnoliopsida</taxon>
        <taxon>Liliopsida</taxon>
        <taxon>Arecaceae</taxon>
        <taxon>Arecoideae</taxon>
        <taxon>Cocoseae</taxon>
        <taxon>Attaleinae</taxon>
        <taxon>Cocos</taxon>
    </lineage>
</organism>
<gene>
    <name evidence="1" type="ORF">COCNU_04G006160</name>
</gene>
<accession>A0A8K0I5J5</accession>
<reference evidence="1" key="2">
    <citation type="submission" date="2019-07" db="EMBL/GenBank/DDBJ databases">
        <authorList>
            <person name="Yang Y."/>
            <person name="Bocs S."/>
            <person name="Baudouin L."/>
        </authorList>
    </citation>
    <scope>NUCLEOTIDE SEQUENCE</scope>
    <source>
        <tissue evidence="1">Spear leaf of Hainan Tall coconut</tissue>
    </source>
</reference>
<dbReference type="PANTHER" id="PTHR15002:SF0">
    <property type="entry name" value="RIBOSOMAL BIOGENESIS PROTEIN LAS1L"/>
    <property type="match status" value="1"/>
</dbReference>
<name>A0A8K0I5J5_COCNU</name>